<feature type="region of interest" description="Disordered" evidence="1">
    <location>
        <begin position="522"/>
        <end position="545"/>
    </location>
</feature>
<feature type="compositionally biased region" description="Polar residues" evidence="1">
    <location>
        <begin position="241"/>
        <end position="254"/>
    </location>
</feature>
<dbReference type="STRING" id="866895.HBHAL_1460"/>
<evidence type="ECO:0000313" key="3">
    <source>
        <dbReference type="Proteomes" id="UP000007397"/>
    </source>
</evidence>
<evidence type="ECO:0000256" key="1">
    <source>
        <dbReference type="SAM" id="MobiDB-lite"/>
    </source>
</evidence>
<keyword evidence="3" id="KW-1185">Reference proteome</keyword>
<name>I0JI64_HALH3</name>
<proteinExistence type="predicted"/>
<feature type="compositionally biased region" description="Polar residues" evidence="1">
    <location>
        <begin position="321"/>
        <end position="335"/>
    </location>
</feature>
<dbReference type="RefSeq" id="WP_014641739.1">
    <property type="nucleotide sequence ID" value="NC_017668.1"/>
</dbReference>
<feature type="region of interest" description="Disordered" evidence="1">
    <location>
        <begin position="305"/>
        <end position="477"/>
    </location>
</feature>
<dbReference type="KEGG" id="hhd:HBHAL_1460"/>
<sequence length="545" mass="61718">MDKKKFDPDDLQVIKAKIDLYKATIESLKKEHLAYQEILSEHGHYQKKKEVIPLNKFHNKDEHMENEYYEEEEYMESEYYDEEEHLESEYQDEDYMENEQLEANHYFTEQFDYLHGYLNELGQELLSLNKKIVLILKKQDQLLKNNGLKEIKEEIASLKKSLQPKETPAPPATKAPQGFSQLRNMVQSNSHVYDPNEQSRFQGLGNYPSPPRNYPSNPTQQGTPKGRRPLSPSKKSKTVKSNKLNSPKQRTTSSPKPPKSEGTTIKRKDEPDANLQKASVEINQRPPESAVTDFTQVQQEILTNAQVKNKNMSRPKLLETESPSVVKTDSISNEKPISIKEDVTAQPTPVKTEPEGVINTNPTPNKEPLPVQEEGTAQPTPAKAESEGVINTNSTPNKEPLPVQEEGTAQPTPAKAESEGVINTNSTPNKEPLPAQEEGTIDSPVSQPETVHVENEGIGGNHHLPVKEEKVIEPSSPETRLINVPNEELEVNEKPIIENLEEPKKNKEMNLEEKKIEKSFEGTTKNVETQRKPPVNSFFSLFQRG</sequence>
<gene>
    <name evidence="2" type="ordered locus">HBHAL_1460</name>
</gene>
<organism evidence="2 3">
    <name type="scientific">Halobacillus halophilus (strain ATCC 35676 / DSM 2266 / JCM 20832 / KCTC 3685 / LMG 17431 / NBRC 102448 / NCIMB 2269)</name>
    <name type="common">Sporosarcina halophila</name>
    <dbReference type="NCBI Taxonomy" id="866895"/>
    <lineage>
        <taxon>Bacteria</taxon>
        <taxon>Bacillati</taxon>
        <taxon>Bacillota</taxon>
        <taxon>Bacilli</taxon>
        <taxon>Bacillales</taxon>
        <taxon>Bacillaceae</taxon>
        <taxon>Halobacillus</taxon>
    </lineage>
</organism>
<protein>
    <submittedName>
        <fullName evidence="2">Uncharacterized protein</fullName>
    </submittedName>
</protein>
<reference evidence="2 3" key="1">
    <citation type="journal article" date="2013" name="Environ. Microbiol.">
        <title>Chloride and organic osmolytes: a hybrid strategy to cope with elevated salinities by the moderately halophilic, chloride-dependent bacterium Halobacillus halophilus.</title>
        <authorList>
            <person name="Saum S.H."/>
            <person name="Pfeiffer F."/>
            <person name="Palm P."/>
            <person name="Rampp M."/>
            <person name="Schuster S.C."/>
            <person name="Muller V."/>
            <person name="Oesterhelt D."/>
        </authorList>
    </citation>
    <scope>NUCLEOTIDE SEQUENCE [LARGE SCALE GENOMIC DNA]</scope>
    <source>
        <strain evidence="3">ATCC 35676 / DSM 2266 / JCM 20832 / KCTC 3685 / LMG 17431 / NBRC 102448 / NCIMB 2269</strain>
    </source>
</reference>
<feature type="region of interest" description="Disordered" evidence="1">
    <location>
        <begin position="193"/>
        <end position="293"/>
    </location>
</feature>
<accession>I0JI64</accession>
<dbReference type="AlphaFoldDB" id="I0JI64"/>
<dbReference type="PATRIC" id="fig|866895.3.peg.459"/>
<evidence type="ECO:0000313" key="2">
    <source>
        <dbReference type="EMBL" id="CCG43832.1"/>
    </source>
</evidence>
<dbReference type="EMBL" id="HE717023">
    <property type="protein sequence ID" value="CCG43832.1"/>
    <property type="molecule type" value="Genomic_DNA"/>
</dbReference>
<dbReference type="Proteomes" id="UP000007397">
    <property type="component" value="Chromosome"/>
</dbReference>
<dbReference type="HOGENOM" id="CLU_499457_0_0_9"/>